<evidence type="ECO:0000313" key="2">
    <source>
        <dbReference type="EMBL" id="GLW70615.1"/>
    </source>
</evidence>
<dbReference type="PANTHER" id="PTHR31460:SF3">
    <property type="entry name" value="MESOCENTIN"/>
    <property type="match status" value="1"/>
</dbReference>
<dbReference type="RefSeq" id="WP_285736426.1">
    <property type="nucleotide sequence ID" value="NZ_BSSA01000008.1"/>
</dbReference>
<organism evidence="2 3">
    <name type="scientific">Kitasatospora phosalacinea</name>
    <dbReference type="NCBI Taxonomy" id="2065"/>
    <lineage>
        <taxon>Bacteria</taxon>
        <taxon>Bacillati</taxon>
        <taxon>Actinomycetota</taxon>
        <taxon>Actinomycetes</taxon>
        <taxon>Kitasatosporales</taxon>
        <taxon>Streptomycetaceae</taxon>
        <taxon>Kitasatospora</taxon>
    </lineage>
</organism>
<dbReference type="InterPro" id="IPR011042">
    <property type="entry name" value="6-blade_b-propeller_TolB-like"/>
</dbReference>
<dbReference type="EMBL" id="BSSA01000008">
    <property type="protein sequence ID" value="GLW70615.1"/>
    <property type="molecule type" value="Genomic_DNA"/>
</dbReference>
<evidence type="ECO:0000256" key="1">
    <source>
        <dbReference type="SAM" id="SignalP"/>
    </source>
</evidence>
<gene>
    <name evidence="2" type="ORF">Kpho02_29140</name>
</gene>
<dbReference type="PANTHER" id="PTHR31460">
    <property type="match status" value="1"/>
</dbReference>
<dbReference type="Proteomes" id="UP001165041">
    <property type="component" value="Unassembled WGS sequence"/>
</dbReference>
<reference evidence="2" key="1">
    <citation type="submission" date="2023-02" db="EMBL/GenBank/DDBJ databases">
        <title>Kitasatospora phosalacinea NBRC 14627.</title>
        <authorList>
            <person name="Ichikawa N."/>
            <person name="Sato H."/>
            <person name="Tonouchi N."/>
        </authorList>
    </citation>
    <scope>NUCLEOTIDE SEQUENCE</scope>
    <source>
        <strain evidence="2">NBRC 14627</strain>
    </source>
</reference>
<sequence>MTIRQVLVGAGVVAALVAGSAAPAGAVGAAGAGAAGRRGPAVVVGHGAAATPEGATWDAAHHRFLVGSMAHGTVSEVRPDGTLRTLVDDPAHLVSVIGLHADPARGRVLVADGDLGVGDRSTPASTAHTAGLGAYDLRTGRRVFHADLAAAAADGGPHLANDVAYAPDGTAYVTDTFAPLVYRVTPDGTAEVLVRDPRLAAPAGGIGLNGIVWRDGVLVVGKTDDATLWRIPVDRPAELSRIEVRGADGAGGAGDRFVGLDGMLGRPDGSVLAVTNHLGDGGRDAELTLRSADGWRSAALTADRPLTDTDPTAITAGPGDRVYTLSGRLDLLLAGTPGDGFTLRRVG</sequence>
<dbReference type="InterPro" id="IPR053224">
    <property type="entry name" value="Sensory_adhesion_molecule"/>
</dbReference>
<accession>A0A9W6Q647</accession>
<dbReference type="SUPFAM" id="SSF63829">
    <property type="entry name" value="Calcium-dependent phosphotriesterase"/>
    <property type="match status" value="1"/>
</dbReference>
<evidence type="ECO:0008006" key="4">
    <source>
        <dbReference type="Google" id="ProtNLM"/>
    </source>
</evidence>
<name>A0A9W6Q647_9ACTN</name>
<comment type="caution">
    <text evidence="2">The sequence shown here is derived from an EMBL/GenBank/DDBJ whole genome shotgun (WGS) entry which is preliminary data.</text>
</comment>
<keyword evidence="1" id="KW-0732">Signal</keyword>
<feature type="chain" id="PRO_5040740320" description="SMP-30/Gluconolactonase/LRE-like region domain-containing protein" evidence="1">
    <location>
        <begin position="27"/>
        <end position="347"/>
    </location>
</feature>
<protein>
    <recommendedName>
        <fullName evidence="4">SMP-30/Gluconolactonase/LRE-like region domain-containing protein</fullName>
    </recommendedName>
</protein>
<proteinExistence type="predicted"/>
<dbReference type="Gene3D" id="2.120.10.30">
    <property type="entry name" value="TolB, C-terminal domain"/>
    <property type="match status" value="1"/>
</dbReference>
<evidence type="ECO:0000313" key="3">
    <source>
        <dbReference type="Proteomes" id="UP001165041"/>
    </source>
</evidence>
<feature type="signal peptide" evidence="1">
    <location>
        <begin position="1"/>
        <end position="26"/>
    </location>
</feature>
<dbReference type="AlphaFoldDB" id="A0A9W6Q647"/>